<dbReference type="Proteomes" id="UP000443843">
    <property type="component" value="Unassembled WGS sequence"/>
</dbReference>
<sequence length="122" mass="13382">MSWKIGVKIGGAVIDFCALDTRKNEVNSLKVLTTPDDPGSELRQGPARLAKRHGLGPAQVETFVHQATLGNDTVIQRRDARPAPVTHAGFDTMFAENCPRHPQIPLPGLRTDETQQFEERAA</sequence>
<feature type="domain" description="Hydantoinase/oxoprolinase N-terminal" evidence="2">
    <location>
        <begin position="4"/>
        <end position="104"/>
    </location>
</feature>
<name>A0A844W1K4_9RHOB</name>
<organism evidence="3 4">
    <name type="scientific">Pseudooceanicola pacificus</name>
    <dbReference type="NCBI Taxonomy" id="2676438"/>
    <lineage>
        <taxon>Bacteria</taxon>
        <taxon>Pseudomonadati</taxon>
        <taxon>Pseudomonadota</taxon>
        <taxon>Alphaproteobacteria</taxon>
        <taxon>Rhodobacterales</taxon>
        <taxon>Paracoccaceae</taxon>
        <taxon>Pseudooceanicola</taxon>
    </lineage>
</organism>
<reference evidence="3 4" key="1">
    <citation type="submission" date="2019-11" db="EMBL/GenBank/DDBJ databases">
        <title>Pseudooceanicola pacifica sp. nov., isolated from deep-sea sediment of the Pacific Ocean.</title>
        <authorList>
            <person name="Lyu L."/>
        </authorList>
    </citation>
    <scope>NUCLEOTIDE SEQUENCE [LARGE SCALE GENOMIC DNA]</scope>
    <source>
        <strain evidence="3 4">216_PA32_1</strain>
    </source>
</reference>
<dbReference type="EMBL" id="WNXQ01000003">
    <property type="protein sequence ID" value="MWB77637.1"/>
    <property type="molecule type" value="Genomic_DNA"/>
</dbReference>
<gene>
    <name evidence="3" type="ORF">GLS40_06345</name>
</gene>
<feature type="region of interest" description="Disordered" evidence="1">
    <location>
        <begin position="100"/>
        <end position="122"/>
    </location>
</feature>
<feature type="compositionally biased region" description="Basic and acidic residues" evidence="1">
    <location>
        <begin position="110"/>
        <end position="122"/>
    </location>
</feature>
<comment type="caution">
    <text evidence="3">The sequence shown here is derived from an EMBL/GenBank/DDBJ whole genome shotgun (WGS) entry which is preliminary data.</text>
</comment>
<evidence type="ECO:0000256" key="1">
    <source>
        <dbReference type="SAM" id="MobiDB-lite"/>
    </source>
</evidence>
<evidence type="ECO:0000313" key="4">
    <source>
        <dbReference type="Proteomes" id="UP000443843"/>
    </source>
</evidence>
<dbReference type="RefSeq" id="WP_160381908.1">
    <property type="nucleotide sequence ID" value="NZ_WNXQ01000003.1"/>
</dbReference>
<dbReference type="Pfam" id="PF05378">
    <property type="entry name" value="Hydant_A_N"/>
    <property type="match status" value="1"/>
</dbReference>
<protein>
    <recommendedName>
        <fullName evidence="2">Hydantoinase/oxoprolinase N-terminal domain-containing protein</fullName>
    </recommendedName>
</protein>
<accession>A0A844W1K4</accession>
<dbReference type="AlphaFoldDB" id="A0A844W1K4"/>
<evidence type="ECO:0000313" key="3">
    <source>
        <dbReference type="EMBL" id="MWB77637.1"/>
    </source>
</evidence>
<dbReference type="InterPro" id="IPR008040">
    <property type="entry name" value="Hydant_A_N"/>
</dbReference>
<keyword evidence="4" id="KW-1185">Reference proteome</keyword>
<evidence type="ECO:0000259" key="2">
    <source>
        <dbReference type="Pfam" id="PF05378"/>
    </source>
</evidence>
<proteinExistence type="predicted"/>